<sequence>MFAYILALLLGLVIALVQLWGFSSALQNDPSLLTFQASFLVMCGFVFIQRVSFSLRNQLGVFKRAVMVVLAKWIVLLSSVFEGILDFLEHKQNMRRQDPMQRRLQILELLTTPLSSFIRMASFSGLWNSQQVCIAVKDILRDLPDVRIEQSMREKVQWNDGCGLIRFRGALLGIIHTLALTVIIYNTRAAI</sequence>
<evidence type="ECO:0000256" key="2">
    <source>
        <dbReference type="SAM" id="SignalP"/>
    </source>
</evidence>
<keyword evidence="1" id="KW-0812">Transmembrane</keyword>
<proteinExistence type="predicted"/>
<evidence type="ECO:0000313" key="4">
    <source>
        <dbReference type="WBParaSite" id="jg26474"/>
    </source>
</evidence>
<feature type="transmembrane region" description="Helical" evidence="1">
    <location>
        <begin position="165"/>
        <end position="185"/>
    </location>
</feature>
<organism evidence="3 4">
    <name type="scientific">Ditylenchus dipsaci</name>
    <dbReference type="NCBI Taxonomy" id="166011"/>
    <lineage>
        <taxon>Eukaryota</taxon>
        <taxon>Metazoa</taxon>
        <taxon>Ecdysozoa</taxon>
        <taxon>Nematoda</taxon>
        <taxon>Chromadorea</taxon>
        <taxon>Rhabditida</taxon>
        <taxon>Tylenchina</taxon>
        <taxon>Tylenchomorpha</taxon>
        <taxon>Sphaerularioidea</taxon>
        <taxon>Anguinidae</taxon>
        <taxon>Anguininae</taxon>
        <taxon>Ditylenchus</taxon>
    </lineage>
</organism>
<evidence type="ECO:0000256" key="1">
    <source>
        <dbReference type="SAM" id="Phobius"/>
    </source>
</evidence>
<dbReference type="WBParaSite" id="jg26474">
    <property type="protein sequence ID" value="jg26474"/>
    <property type="gene ID" value="jg26474"/>
</dbReference>
<dbReference type="AlphaFoldDB" id="A0A915E414"/>
<feature type="transmembrane region" description="Helical" evidence="1">
    <location>
        <begin position="35"/>
        <end position="53"/>
    </location>
</feature>
<accession>A0A915E414</accession>
<keyword evidence="2" id="KW-0732">Signal</keyword>
<dbReference type="Proteomes" id="UP000887574">
    <property type="component" value="Unplaced"/>
</dbReference>
<feature type="signal peptide" evidence="2">
    <location>
        <begin position="1"/>
        <end position="25"/>
    </location>
</feature>
<protein>
    <submittedName>
        <fullName evidence="4">Uncharacterized protein</fullName>
    </submittedName>
</protein>
<keyword evidence="1" id="KW-0472">Membrane</keyword>
<keyword evidence="1" id="KW-1133">Transmembrane helix</keyword>
<feature type="transmembrane region" description="Helical" evidence="1">
    <location>
        <begin position="65"/>
        <end position="85"/>
    </location>
</feature>
<reference evidence="4" key="1">
    <citation type="submission" date="2022-11" db="UniProtKB">
        <authorList>
            <consortium name="WormBaseParasite"/>
        </authorList>
    </citation>
    <scope>IDENTIFICATION</scope>
</reference>
<feature type="chain" id="PRO_5037916340" evidence="2">
    <location>
        <begin position="26"/>
        <end position="191"/>
    </location>
</feature>
<name>A0A915E414_9BILA</name>
<keyword evidence="3" id="KW-1185">Reference proteome</keyword>
<evidence type="ECO:0000313" key="3">
    <source>
        <dbReference type="Proteomes" id="UP000887574"/>
    </source>
</evidence>